<dbReference type="Proteomes" id="UP000054558">
    <property type="component" value="Unassembled WGS sequence"/>
</dbReference>
<keyword evidence="1" id="KW-1133">Transmembrane helix</keyword>
<dbReference type="AlphaFoldDB" id="A0A1Y1I6A4"/>
<keyword evidence="3" id="KW-1185">Reference proteome</keyword>
<gene>
    <name evidence="2" type="ORF">KFL_002910180</name>
</gene>
<accession>A0A1Y1I6A4</accession>
<dbReference type="PANTHER" id="PTHR46666:SF2">
    <property type="entry name" value="60S RIBOSOMAL L18A-LIKE PROTEIN"/>
    <property type="match status" value="1"/>
</dbReference>
<proteinExistence type="predicted"/>
<feature type="transmembrane region" description="Helical" evidence="1">
    <location>
        <begin position="48"/>
        <end position="72"/>
    </location>
</feature>
<evidence type="ECO:0000256" key="1">
    <source>
        <dbReference type="SAM" id="Phobius"/>
    </source>
</evidence>
<dbReference type="EMBL" id="DF237240">
    <property type="protein sequence ID" value="GAQ86480.1"/>
    <property type="molecule type" value="Genomic_DNA"/>
</dbReference>
<evidence type="ECO:0000313" key="2">
    <source>
        <dbReference type="EMBL" id="GAQ86480.1"/>
    </source>
</evidence>
<organism evidence="2 3">
    <name type="scientific">Klebsormidium nitens</name>
    <name type="common">Green alga</name>
    <name type="synonym">Ulothrix nitens</name>
    <dbReference type="NCBI Taxonomy" id="105231"/>
    <lineage>
        <taxon>Eukaryota</taxon>
        <taxon>Viridiplantae</taxon>
        <taxon>Streptophyta</taxon>
        <taxon>Klebsormidiophyceae</taxon>
        <taxon>Klebsormidiales</taxon>
        <taxon>Klebsormidiaceae</taxon>
        <taxon>Klebsormidium</taxon>
    </lineage>
</organism>
<sequence length="126" mass="14126">MTSRPEYWQAEAPPQPGYSVTGPGGYEYHELSGEYGYDRPLPCCGCGIGWFLFIFGFFFNLLWYVGAILWFFPHNPRERPGLTASLVAGCISAAFALGIVAYFVSDRDHIMALWADYRLGQPVLDS</sequence>
<evidence type="ECO:0000313" key="3">
    <source>
        <dbReference type="Proteomes" id="UP000054558"/>
    </source>
</evidence>
<name>A0A1Y1I6A4_KLENI</name>
<keyword evidence="1" id="KW-0812">Transmembrane</keyword>
<keyword evidence="1" id="KW-0472">Membrane</keyword>
<dbReference type="PANTHER" id="PTHR46666">
    <property type="entry name" value="60S RIBOSOMAL L18A-LIKE PROTEIN"/>
    <property type="match status" value="1"/>
</dbReference>
<reference evidence="2 3" key="1">
    <citation type="journal article" date="2014" name="Nat. Commun.">
        <title>Klebsormidium flaccidum genome reveals primary factors for plant terrestrial adaptation.</title>
        <authorList>
            <person name="Hori K."/>
            <person name="Maruyama F."/>
            <person name="Fujisawa T."/>
            <person name="Togashi T."/>
            <person name="Yamamoto N."/>
            <person name="Seo M."/>
            <person name="Sato S."/>
            <person name="Yamada T."/>
            <person name="Mori H."/>
            <person name="Tajima N."/>
            <person name="Moriyama T."/>
            <person name="Ikeuchi M."/>
            <person name="Watanabe M."/>
            <person name="Wada H."/>
            <person name="Kobayashi K."/>
            <person name="Saito M."/>
            <person name="Masuda T."/>
            <person name="Sasaki-Sekimoto Y."/>
            <person name="Mashiguchi K."/>
            <person name="Awai K."/>
            <person name="Shimojima M."/>
            <person name="Masuda S."/>
            <person name="Iwai M."/>
            <person name="Nobusawa T."/>
            <person name="Narise T."/>
            <person name="Kondo S."/>
            <person name="Saito H."/>
            <person name="Sato R."/>
            <person name="Murakawa M."/>
            <person name="Ihara Y."/>
            <person name="Oshima-Yamada Y."/>
            <person name="Ohtaka K."/>
            <person name="Satoh M."/>
            <person name="Sonobe K."/>
            <person name="Ishii M."/>
            <person name="Ohtani R."/>
            <person name="Kanamori-Sato M."/>
            <person name="Honoki R."/>
            <person name="Miyazaki D."/>
            <person name="Mochizuki H."/>
            <person name="Umetsu J."/>
            <person name="Higashi K."/>
            <person name="Shibata D."/>
            <person name="Kamiya Y."/>
            <person name="Sato N."/>
            <person name="Nakamura Y."/>
            <person name="Tabata S."/>
            <person name="Ida S."/>
            <person name="Kurokawa K."/>
            <person name="Ohta H."/>
        </authorList>
    </citation>
    <scope>NUCLEOTIDE SEQUENCE [LARGE SCALE GENOMIC DNA]</scope>
    <source>
        <strain evidence="2 3">NIES-2285</strain>
    </source>
</reference>
<protein>
    <submittedName>
        <fullName evidence="2">Uncharacterized protein</fullName>
    </submittedName>
</protein>
<feature type="transmembrane region" description="Helical" evidence="1">
    <location>
        <begin position="84"/>
        <end position="104"/>
    </location>
</feature>
<dbReference type="OMA" id="FQGAPNY"/>